<dbReference type="AlphaFoldDB" id="A0A165DN10"/>
<dbReference type="RefSeq" id="XP_040762981.1">
    <property type="nucleotide sequence ID" value="XM_040901677.1"/>
</dbReference>
<evidence type="ECO:0000256" key="1">
    <source>
        <dbReference type="SAM" id="SignalP"/>
    </source>
</evidence>
<sequence length="500" mass="54793">MSLLRSSFLTSLAFSVALVHGQEFLSFHSRPDLTPLKLIITKEPTAEYRDGYYLTCPWSTDVPQPAPAIYTSKGDLVWTDPEIGQCFNLDVQTLNGTNVLTVWNGTLNTFGRYGVGKSYILDSTYAVTHVLTTSINDTSDLHEFTIPITTNSTALIPAYLPVQANLSEYGGTENGWVLANFFEEIDIATGEVLFKWNSTEHVPFSASYTTAENSTTAYDAWDYFRINSVDKDDKGNYLADSSHTQAVYYINGTDGEIIWQLGGKNNSFTFGTNATFYGQQDVRFIKNYTAISMHAGEATTGQTTARGLALDLNFTTMEATLIAEFLPSEPLTSTSQGSCRYDPDGNVVVGWGSNPWISEYLQNGTLIYSAALGGQNLTGSLIENYRALKTTTWVSYPQTVPDIAFNGSVVWASWNGATEVATWEVLIGSHPNVLRPAVQAPKDGFETMIPVPQTTYVRARAYNAYGVVLGESHVHSSNGTVESADGHFLKRSEIEGASSF</sequence>
<dbReference type="InParanoid" id="A0A165DN10"/>
<dbReference type="PANTHER" id="PTHR35340:SF5">
    <property type="entry name" value="ASST-DOMAIN-CONTAINING PROTEIN"/>
    <property type="match status" value="1"/>
</dbReference>
<dbReference type="EMBL" id="KV427631">
    <property type="protein sequence ID" value="KZT05241.1"/>
    <property type="molecule type" value="Genomic_DNA"/>
</dbReference>
<evidence type="ECO:0000313" key="2">
    <source>
        <dbReference type="EMBL" id="KZT05241.1"/>
    </source>
</evidence>
<dbReference type="SUPFAM" id="SSF50998">
    <property type="entry name" value="Quinoprotein alcohol dehydrogenase-like"/>
    <property type="match status" value="1"/>
</dbReference>
<dbReference type="InterPro" id="IPR039535">
    <property type="entry name" value="ASST-like"/>
</dbReference>
<feature type="signal peptide" evidence="1">
    <location>
        <begin position="1"/>
        <end position="21"/>
    </location>
</feature>
<dbReference type="InterPro" id="IPR011047">
    <property type="entry name" value="Quinoprotein_ADH-like_sf"/>
</dbReference>
<dbReference type="Pfam" id="PF14269">
    <property type="entry name" value="Arylsulfotran_2"/>
    <property type="match status" value="1"/>
</dbReference>
<dbReference type="OrthoDB" id="2772923at2759"/>
<dbReference type="PANTHER" id="PTHR35340">
    <property type="entry name" value="PQQ ENZYME REPEAT PROTEIN-RELATED"/>
    <property type="match status" value="1"/>
</dbReference>
<dbReference type="InterPro" id="IPR053143">
    <property type="entry name" value="Arylsulfate_ST"/>
</dbReference>
<dbReference type="STRING" id="1314785.A0A165DN10"/>
<evidence type="ECO:0008006" key="4">
    <source>
        <dbReference type="Google" id="ProtNLM"/>
    </source>
</evidence>
<organism evidence="2 3">
    <name type="scientific">Laetiporus sulphureus 93-53</name>
    <dbReference type="NCBI Taxonomy" id="1314785"/>
    <lineage>
        <taxon>Eukaryota</taxon>
        <taxon>Fungi</taxon>
        <taxon>Dikarya</taxon>
        <taxon>Basidiomycota</taxon>
        <taxon>Agaricomycotina</taxon>
        <taxon>Agaricomycetes</taxon>
        <taxon>Polyporales</taxon>
        <taxon>Laetiporus</taxon>
    </lineage>
</organism>
<feature type="chain" id="PRO_5007856672" description="ASST-domain-containing protein" evidence="1">
    <location>
        <begin position="22"/>
        <end position="500"/>
    </location>
</feature>
<evidence type="ECO:0000313" key="3">
    <source>
        <dbReference type="Proteomes" id="UP000076871"/>
    </source>
</evidence>
<gene>
    <name evidence="2" type="ORF">LAESUDRAFT_235812</name>
</gene>
<name>A0A165DN10_9APHY</name>
<dbReference type="Proteomes" id="UP000076871">
    <property type="component" value="Unassembled WGS sequence"/>
</dbReference>
<dbReference type="GeneID" id="63818709"/>
<reference evidence="2 3" key="1">
    <citation type="journal article" date="2016" name="Mol. Biol. Evol.">
        <title>Comparative Genomics of Early-Diverging Mushroom-Forming Fungi Provides Insights into the Origins of Lignocellulose Decay Capabilities.</title>
        <authorList>
            <person name="Nagy L.G."/>
            <person name="Riley R."/>
            <person name="Tritt A."/>
            <person name="Adam C."/>
            <person name="Daum C."/>
            <person name="Floudas D."/>
            <person name="Sun H."/>
            <person name="Yadav J.S."/>
            <person name="Pangilinan J."/>
            <person name="Larsson K.H."/>
            <person name="Matsuura K."/>
            <person name="Barry K."/>
            <person name="Labutti K."/>
            <person name="Kuo R."/>
            <person name="Ohm R.A."/>
            <person name="Bhattacharya S.S."/>
            <person name="Shirouzu T."/>
            <person name="Yoshinaga Y."/>
            <person name="Martin F.M."/>
            <person name="Grigoriev I.V."/>
            <person name="Hibbett D.S."/>
        </authorList>
    </citation>
    <scope>NUCLEOTIDE SEQUENCE [LARGE SCALE GENOMIC DNA]</scope>
    <source>
        <strain evidence="2 3">93-53</strain>
    </source>
</reference>
<proteinExistence type="predicted"/>
<protein>
    <recommendedName>
        <fullName evidence="4">ASST-domain-containing protein</fullName>
    </recommendedName>
</protein>
<accession>A0A165DN10</accession>
<keyword evidence="1" id="KW-0732">Signal</keyword>
<keyword evidence="3" id="KW-1185">Reference proteome</keyword>